<dbReference type="GO" id="GO:0008777">
    <property type="term" value="F:acetylornithine deacetylase activity"/>
    <property type="evidence" value="ECO:0007669"/>
    <property type="project" value="TreeGrafter"/>
</dbReference>
<dbReference type="Proteomes" id="UP000263232">
    <property type="component" value="Chromosome"/>
</dbReference>
<evidence type="ECO:0000313" key="4">
    <source>
        <dbReference type="Proteomes" id="UP000263232"/>
    </source>
</evidence>
<dbReference type="PANTHER" id="PTHR43808:SF31">
    <property type="entry name" value="N-ACETYL-L-CITRULLINE DEACETYLASE"/>
    <property type="match status" value="1"/>
</dbReference>
<dbReference type="EMBL" id="CP023434">
    <property type="protein sequence ID" value="AXY26075.1"/>
    <property type="molecule type" value="Genomic_DNA"/>
</dbReference>
<keyword evidence="1" id="KW-0378">Hydrolase</keyword>
<evidence type="ECO:0000256" key="2">
    <source>
        <dbReference type="ARBA" id="ARBA00022833"/>
    </source>
</evidence>
<dbReference type="PANTHER" id="PTHR43808">
    <property type="entry name" value="ACETYLORNITHINE DEACETYLASE"/>
    <property type="match status" value="1"/>
</dbReference>
<dbReference type="RefSeq" id="WP_118990972.1">
    <property type="nucleotide sequence ID" value="NZ_CP023434.1"/>
</dbReference>
<dbReference type="InterPro" id="IPR002933">
    <property type="entry name" value="Peptidase_M20"/>
</dbReference>
<accession>A0A347WLW8</accession>
<evidence type="ECO:0000313" key="3">
    <source>
        <dbReference type="EMBL" id="AXY26075.1"/>
    </source>
</evidence>
<dbReference type="InterPro" id="IPR050072">
    <property type="entry name" value="Peptidase_M20A"/>
</dbReference>
<gene>
    <name evidence="3" type="ORF">CL176_08720</name>
</gene>
<dbReference type="InterPro" id="IPR001261">
    <property type="entry name" value="ArgE/DapE_CS"/>
</dbReference>
<evidence type="ECO:0000256" key="1">
    <source>
        <dbReference type="ARBA" id="ARBA00022801"/>
    </source>
</evidence>
<organism evidence="3 4">
    <name type="scientific">Suicoccus acidiformans</name>
    <dbReference type="NCBI Taxonomy" id="2036206"/>
    <lineage>
        <taxon>Bacteria</taxon>
        <taxon>Bacillati</taxon>
        <taxon>Bacillota</taxon>
        <taxon>Bacilli</taxon>
        <taxon>Lactobacillales</taxon>
        <taxon>Aerococcaceae</taxon>
        <taxon>Suicoccus</taxon>
    </lineage>
</organism>
<dbReference type="AlphaFoldDB" id="A0A347WLW8"/>
<dbReference type="KEGG" id="abae:CL176_08720"/>
<dbReference type="Gene3D" id="3.40.630.10">
    <property type="entry name" value="Zn peptidases"/>
    <property type="match status" value="2"/>
</dbReference>
<sequence>MQVDYQDYVEANYADMLQDVLNLVRIPSVKQADAGAYLFGQAIHEVLNEFERLCHRLGMHQIHREDDYYAWVEIGNPTLPLVGIIGHVDIVDYDATTWAFNPLGEVTADTIYGRGISDDKGPVVMCLYAMKYVQDHNIPLRIRLIVGADEESDFHCAQKYLANQEEMPAYGLVPDAKFPLVLAEESIWNLSFRLTLADLGYPDAEGLSGGTDTNIIPDTAEIVQAGERQIFKGEAAHAGNYQGKQNAIMELFKAKKGATGSFLDRLVPYQADVAYEIPFANEAIVVKPTKLEMTNADSVLLTLDIRVTESLDIYQAKHELLKTFRLQESHITRENIAQGYRYSQDHPLIQKLLEVYQDALSNLPVSRPLSEPLAIAGTTYAKYFPNCISFGPGFPGEHSHAHRADERILIQSFKDAAYIYAQAICAFVDFEL</sequence>
<dbReference type="SUPFAM" id="SSF53187">
    <property type="entry name" value="Zn-dependent exopeptidases"/>
    <property type="match status" value="1"/>
</dbReference>
<dbReference type="Pfam" id="PF01546">
    <property type="entry name" value="Peptidase_M20"/>
    <property type="match status" value="1"/>
</dbReference>
<evidence type="ECO:0008006" key="5">
    <source>
        <dbReference type="Google" id="ProtNLM"/>
    </source>
</evidence>
<reference evidence="3 4" key="1">
    <citation type="submission" date="2017-09" db="EMBL/GenBank/DDBJ databases">
        <title>Complete genome sequence of Oxytococcus suis strain ZY16052.</title>
        <authorList>
            <person name="Li F."/>
        </authorList>
    </citation>
    <scope>NUCLEOTIDE SEQUENCE [LARGE SCALE GENOMIC DNA]</scope>
    <source>
        <strain evidence="3 4">ZY16052</strain>
    </source>
</reference>
<dbReference type="OrthoDB" id="9761532at2"/>
<keyword evidence="2" id="KW-0862">Zinc</keyword>
<keyword evidence="4" id="KW-1185">Reference proteome</keyword>
<proteinExistence type="predicted"/>
<dbReference type="GO" id="GO:0006526">
    <property type="term" value="P:L-arginine biosynthetic process"/>
    <property type="evidence" value="ECO:0007669"/>
    <property type="project" value="TreeGrafter"/>
</dbReference>
<dbReference type="PROSITE" id="PS00759">
    <property type="entry name" value="ARGE_DAPE_CPG2_2"/>
    <property type="match status" value="1"/>
</dbReference>
<protein>
    <recommendedName>
        <fullName evidence="5">Peptidase M20</fullName>
    </recommendedName>
</protein>
<name>A0A347WLW8_9LACT</name>